<keyword evidence="4 8" id="KW-0653">Protein transport</keyword>
<dbReference type="EMBL" id="JATAAI010000012">
    <property type="protein sequence ID" value="KAK1742009.1"/>
    <property type="molecule type" value="Genomic_DNA"/>
</dbReference>
<evidence type="ECO:0000256" key="3">
    <source>
        <dbReference type="ARBA" id="ARBA00022692"/>
    </source>
</evidence>
<evidence type="ECO:0000256" key="7">
    <source>
        <dbReference type="ARBA" id="ARBA00025800"/>
    </source>
</evidence>
<dbReference type="GO" id="GO:0012505">
    <property type="term" value="C:endomembrane system"/>
    <property type="evidence" value="ECO:0007669"/>
    <property type="project" value="UniProtKB-ARBA"/>
</dbReference>
<evidence type="ECO:0000313" key="11">
    <source>
        <dbReference type="Proteomes" id="UP001224775"/>
    </source>
</evidence>
<comment type="function">
    <text evidence="8">May be involved in fusion of retrograde transport vesicles derived from an endocytic compartment with the Golgi complex.</text>
</comment>
<reference evidence="10" key="1">
    <citation type="submission" date="2023-06" db="EMBL/GenBank/DDBJ databases">
        <title>Survivors Of The Sea: Transcriptome response of Skeletonema marinoi to long-term dormancy.</title>
        <authorList>
            <person name="Pinder M.I.M."/>
            <person name="Kourtchenko O."/>
            <person name="Robertson E.K."/>
            <person name="Larsson T."/>
            <person name="Maumus F."/>
            <person name="Osuna-Cruz C.M."/>
            <person name="Vancaester E."/>
            <person name="Stenow R."/>
            <person name="Vandepoele K."/>
            <person name="Ploug H."/>
            <person name="Bruchert V."/>
            <person name="Godhe A."/>
            <person name="Topel M."/>
        </authorList>
    </citation>
    <scope>NUCLEOTIDE SEQUENCE</scope>
    <source>
        <strain evidence="10">R05AC</strain>
    </source>
</reference>
<feature type="transmembrane region" description="Helical" evidence="8">
    <location>
        <begin position="114"/>
        <end position="135"/>
    </location>
</feature>
<protein>
    <recommendedName>
        <fullName evidence="8">Vesicle transport protein</fullName>
    </recommendedName>
</protein>
<keyword evidence="5 8" id="KW-1133">Transmembrane helix</keyword>
<feature type="transmembrane region" description="Helical" evidence="8">
    <location>
        <begin position="184"/>
        <end position="203"/>
    </location>
</feature>
<dbReference type="PANTHER" id="PTHR23137:SF6">
    <property type="entry name" value="VESICLE TRANSPORT PROTEIN"/>
    <property type="match status" value="1"/>
</dbReference>
<dbReference type="GO" id="GO:0015031">
    <property type="term" value="P:protein transport"/>
    <property type="evidence" value="ECO:0007669"/>
    <property type="project" value="UniProtKB-KW"/>
</dbReference>
<dbReference type="Pfam" id="PF04178">
    <property type="entry name" value="Got1"/>
    <property type="match status" value="1"/>
</dbReference>
<evidence type="ECO:0000256" key="4">
    <source>
        <dbReference type="ARBA" id="ARBA00022927"/>
    </source>
</evidence>
<dbReference type="InterPro" id="IPR007305">
    <property type="entry name" value="Vesicle_transpt_Got1/SFT2"/>
</dbReference>
<feature type="transmembrane region" description="Helical" evidence="8">
    <location>
        <begin position="209"/>
        <end position="231"/>
    </location>
</feature>
<accession>A0AAD8YAF1</accession>
<evidence type="ECO:0000256" key="5">
    <source>
        <dbReference type="ARBA" id="ARBA00022989"/>
    </source>
</evidence>
<keyword evidence="6 8" id="KW-0472">Membrane</keyword>
<organism evidence="10 11">
    <name type="scientific">Skeletonema marinoi</name>
    <dbReference type="NCBI Taxonomy" id="267567"/>
    <lineage>
        <taxon>Eukaryota</taxon>
        <taxon>Sar</taxon>
        <taxon>Stramenopiles</taxon>
        <taxon>Ochrophyta</taxon>
        <taxon>Bacillariophyta</taxon>
        <taxon>Coscinodiscophyceae</taxon>
        <taxon>Thalassiosirophycidae</taxon>
        <taxon>Thalassiosirales</taxon>
        <taxon>Skeletonemataceae</taxon>
        <taxon>Skeletonema</taxon>
        <taxon>Skeletonema marinoi-dohrnii complex</taxon>
    </lineage>
</organism>
<comment type="subcellular location">
    <subcellularLocation>
        <location evidence="1 8">Membrane</location>
        <topology evidence="1 8">Multi-pass membrane protein</topology>
    </subcellularLocation>
</comment>
<evidence type="ECO:0000256" key="1">
    <source>
        <dbReference type="ARBA" id="ARBA00004141"/>
    </source>
</evidence>
<feature type="region of interest" description="Disordered" evidence="9">
    <location>
        <begin position="1"/>
        <end position="43"/>
    </location>
</feature>
<evidence type="ECO:0000256" key="2">
    <source>
        <dbReference type="ARBA" id="ARBA00022448"/>
    </source>
</evidence>
<evidence type="ECO:0000313" key="10">
    <source>
        <dbReference type="EMBL" id="KAK1742009.1"/>
    </source>
</evidence>
<comment type="similarity">
    <text evidence="7 8">Belongs to the SFT2 family.</text>
</comment>
<name>A0AAD8YAF1_9STRA</name>
<dbReference type="Proteomes" id="UP001224775">
    <property type="component" value="Unassembled WGS sequence"/>
</dbReference>
<sequence length="248" mass="27361">MSRYTRLLNDDHQEQSSSVAPPISAFQNNSSDTTTNNSNNNKFSNMFQTLKESATAAGGSMRENMGKATNSVRGGLGLPPPENEGIDEEEQSVSSSFVEEVSEYCPQMTYQQRVMGFAVCFTAGYLMSFVSLKLIFKLVEGNPAPFVFMYTSGNLLSLLSSTFLSGPSRQFKNMFDDKRKTTSIIYLSTLGTSIVVCFIPLPALPKMGVLVLLLLVQMCASLWYTLSYVPYGRATARRMLRSVMSGDE</sequence>
<proteinExistence type="inferred from homology"/>
<evidence type="ECO:0000256" key="6">
    <source>
        <dbReference type="ARBA" id="ARBA00023136"/>
    </source>
</evidence>
<dbReference type="GO" id="GO:0016020">
    <property type="term" value="C:membrane"/>
    <property type="evidence" value="ECO:0007669"/>
    <property type="project" value="UniProtKB-SubCell"/>
</dbReference>
<evidence type="ECO:0000256" key="9">
    <source>
        <dbReference type="SAM" id="MobiDB-lite"/>
    </source>
</evidence>
<dbReference type="InterPro" id="IPR011691">
    <property type="entry name" value="Vesicle_transpt_SFT2"/>
</dbReference>
<dbReference type="AlphaFoldDB" id="A0AAD8YAF1"/>
<feature type="transmembrane region" description="Helical" evidence="8">
    <location>
        <begin position="147"/>
        <end position="164"/>
    </location>
</feature>
<dbReference type="GO" id="GO:0005737">
    <property type="term" value="C:cytoplasm"/>
    <property type="evidence" value="ECO:0007669"/>
    <property type="project" value="UniProtKB-ARBA"/>
</dbReference>
<feature type="compositionally biased region" description="Low complexity" evidence="9">
    <location>
        <begin position="28"/>
        <end position="41"/>
    </location>
</feature>
<gene>
    <name evidence="10" type="ORF">QTG54_007582</name>
</gene>
<keyword evidence="2 8" id="KW-0813">Transport</keyword>
<evidence type="ECO:0000256" key="8">
    <source>
        <dbReference type="RuleBase" id="RU363111"/>
    </source>
</evidence>
<dbReference type="GO" id="GO:0016192">
    <property type="term" value="P:vesicle-mediated transport"/>
    <property type="evidence" value="ECO:0007669"/>
    <property type="project" value="InterPro"/>
</dbReference>
<comment type="caution">
    <text evidence="10">The sequence shown here is derived from an EMBL/GenBank/DDBJ whole genome shotgun (WGS) entry which is preliminary data.</text>
</comment>
<keyword evidence="11" id="KW-1185">Reference proteome</keyword>
<keyword evidence="3 8" id="KW-0812">Transmembrane</keyword>
<feature type="region of interest" description="Disordered" evidence="9">
    <location>
        <begin position="56"/>
        <end position="87"/>
    </location>
</feature>
<dbReference type="PANTHER" id="PTHR23137">
    <property type="entry name" value="VESICLE TRANSPORT PROTEIN-RELATED"/>
    <property type="match status" value="1"/>
</dbReference>